<reference evidence="12 13" key="1">
    <citation type="submission" date="2015-07" db="EMBL/GenBank/DDBJ databases">
        <title>Genome analysis of myxobacterium Chondromyces crocatus Cm c5 reveals a high potential for natural compound synthesis and the genetic basis for the loss of fruiting body formation.</title>
        <authorList>
            <person name="Zaburannyi N."/>
            <person name="Bunk B."/>
            <person name="Maier J."/>
            <person name="Overmann J."/>
            <person name="Mueller R."/>
        </authorList>
    </citation>
    <scope>NUCLEOTIDE SEQUENCE [LARGE SCALE GENOMIC DNA]</scope>
    <source>
        <strain evidence="12 13">Cm c5</strain>
    </source>
</reference>
<dbReference type="GO" id="GO:0032993">
    <property type="term" value="C:protein-DNA complex"/>
    <property type="evidence" value="ECO:0007669"/>
    <property type="project" value="TreeGrafter"/>
</dbReference>
<evidence type="ECO:0000256" key="9">
    <source>
        <dbReference type="PROSITE-ProRule" id="PRU01091"/>
    </source>
</evidence>
<keyword evidence="13" id="KW-1185">Reference proteome</keyword>
<dbReference type="PROSITE" id="PS51755">
    <property type="entry name" value="OMPR_PHOB"/>
    <property type="match status" value="1"/>
</dbReference>
<feature type="domain" description="Response regulatory" evidence="10">
    <location>
        <begin position="19"/>
        <end position="133"/>
    </location>
</feature>
<dbReference type="PROSITE" id="PS50110">
    <property type="entry name" value="RESPONSE_REGULATORY"/>
    <property type="match status" value="1"/>
</dbReference>
<sequence>MPRCPRALRASDRIVFGVKVLVVEDNKKLARFLKRALLEEGYVVDEVADGHTAIEQLQAIAYDLVLLDWMLPEMDGLAVCRTARARGIRVPILMLTARGEVGERIAGLDAGADDYLTKPFDLGELLARVRALGRRAGASELVLRVGPLLVDRAERRVLLDGKRLELTPRELALITYLARESGRVVPRTELLTKVWETAFDPGSNVVEAHVKNLREKLGSHASMIETVRGVGYKLVSP</sequence>
<dbReference type="Pfam" id="PF00072">
    <property type="entry name" value="Response_reg"/>
    <property type="match status" value="1"/>
</dbReference>
<evidence type="ECO:0000256" key="6">
    <source>
        <dbReference type="ARBA" id="ARBA00023163"/>
    </source>
</evidence>
<name>A0A0K1EP60_CHOCO</name>
<dbReference type="GO" id="GO:0000976">
    <property type="term" value="F:transcription cis-regulatory region binding"/>
    <property type="evidence" value="ECO:0007669"/>
    <property type="project" value="TreeGrafter"/>
</dbReference>
<evidence type="ECO:0000256" key="2">
    <source>
        <dbReference type="ARBA" id="ARBA00022553"/>
    </source>
</evidence>
<dbReference type="GO" id="GO:0005829">
    <property type="term" value="C:cytosol"/>
    <property type="evidence" value="ECO:0007669"/>
    <property type="project" value="TreeGrafter"/>
</dbReference>
<dbReference type="FunFam" id="1.10.10.10:FF:000018">
    <property type="entry name" value="DNA-binding response regulator ResD"/>
    <property type="match status" value="1"/>
</dbReference>
<feature type="modified residue" description="4-aspartylphosphate" evidence="8">
    <location>
        <position position="68"/>
    </location>
</feature>
<evidence type="ECO:0000256" key="8">
    <source>
        <dbReference type="PROSITE-ProRule" id="PRU00169"/>
    </source>
</evidence>
<dbReference type="Proteomes" id="UP000067626">
    <property type="component" value="Chromosome"/>
</dbReference>
<gene>
    <name evidence="12" type="ORF">CMC5_066390</name>
</gene>
<proteinExistence type="predicted"/>
<evidence type="ECO:0000256" key="5">
    <source>
        <dbReference type="ARBA" id="ARBA00023125"/>
    </source>
</evidence>
<protein>
    <recommendedName>
        <fullName evidence="1">Phosphate regulon transcriptional regulatory protein PhoB</fullName>
    </recommendedName>
</protein>
<dbReference type="InterPro" id="IPR036388">
    <property type="entry name" value="WH-like_DNA-bd_sf"/>
</dbReference>
<dbReference type="PANTHER" id="PTHR48111">
    <property type="entry name" value="REGULATOR OF RPOS"/>
    <property type="match status" value="1"/>
</dbReference>
<dbReference type="InterPro" id="IPR001867">
    <property type="entry name" value="OmpR/PhoB-type_DNA-bd"/>
</dbReference>
<keyword evidence="5 9" id="KW-0238">DNA-binding</keyword>
<dbReference type="PATRIC" id="fig|52.7.peg.7294"/>
<evidence type="ECO:0000259" key="10">
    <source>
        <dbReference type="PROSITE" id="PS50110"/>
    </source>
</evidence>
<keyword evidence="2 8" id="KW-0597">Phosphoprotein</keyword>
<keyword evidence="4" id="KW-0805">Transcription regulation</keyword>
<dbReference type="Gene3D" id="6.10.250.690">
    <property type="match status" value="1"/>
</dbReference>
<dbReference type="EMBL" id="CP012159">
    <property type="protein sequence ID" value="AKT42413.1"/>
    <property type="molecule type" value="Genomic_DNA"/>
</dbReference>
<dbReference type="STRING" id="52.CMC5_066390"/>
<evidence type="ECO:0000256" key="1">
    <source>
        <dbReference type="ARBA" id="ARBA00013332"/>
    </source>
</evidence>
<feature type="domain" description="OmpR/PhoB-type" evidence="11">
    <location>
        <begin position="140"/>
        <end position="236"/>
    </location>
</feature>
<dbReference type="CDD" id="cd17624">
    <property type="entry name" value="REC_OmpR_PmrA-like"/>
    <property type="match status" value="1"/>
</dbReference>
<evidence type="ECO:0000256" key="3">
    <source>
        <dbReference type="ARBA" id="ARBA00023012"/>
    </source>
</evidence>
<dbReference type="Gene3D" id="3.40.50.2300">
    <property type="match status" value="1"/>
</dbReference>
<dbReference type="PANTHER" id="PTHR48111:SF22">
    <property type="entry name" value="REGULATOR OF RPOS"/>
    <property type="match status" value="1"/>
</dbReference>
<dbReference type="SUPFAM" id="SSF52172">
    <property type="entry name" value="CheY-like"/>
    <property type="match status" value="1"/>
</dbReference>
<keyword evidence="3" id="KW-0902">Two-component regulatory system</keyword>
<comment type="function">
    <text evidence="7">This protein is a positive regulator for the phosphate regulon. Transcription of this operon is positively regulated by PhoB and PhoR when phosphate is limited.</text>
</comment>
<dbReference type="InterPro" id="IPR001789">
    <property type="entry name" value="Sig_transdc_resp-reg_receiver"/>
</dbReference>
<dbReference type="Pfam" id="PF00486">
    <property type="entry name" value="Trans_reg_C"/>
    <property type="match status" value="1"/>
</dbReference>
<dbReference type="FunFam" id="3.40.50.2300:FF:000001">
    <property type="entry name" value="DNA-binding response regulator PhoB"/>
    <property type="match status" value="1"/>
</dbReference>
<dbReference type="CDD" id="cd00383">
    <property type="entry name" value="trans_reg_C"/>
    <property type="match status" value="1"/>
</dbReference>
<dbReference type="InterPro" id="IPR039420">
    <property type="entry name" value="WalR-like"/>
</dbReference>
<organism evidence="12 13">
    <name type="scientific">Chondromyces crocatus</name>
    <dbReference type="NCBI Taxonomy" id="52"/>
    <lineage>
        <taxon>Bacteria</taxon>
        <taxon>Pseudomonadati</taxon>
        <taxon>Myxococcota</taxon>
        <taxon>Polyangia</taxon>
        <taxon>Polyangiales</taxon>
        <taxon>Polyangiaceae</taxon>
        <taxon>Chondromyces</taxon>
    </lineage>
</organism>
<dbReference type="SMART" id="SM00448">
    <property type="entry name" value="REC"/>
    <property type="match status" value="1"/>
</dbReference>
<evidence type="ECO:0000313" key="12">
    <source>
        <dbReference type="EMBL" id="AKT42413.1"/>
    </source>
</evidence>
<dbReference type="GO" id="GO:0000156">
    <property type="term" value="F:phosphorelay response regulator activity"/>
    <property type="evidence" value="ECO:0007669"/>
    <property type="project" value="TreeGrafter"/>
</dbReference>
<dbReference type="AlphaFoldDB" id="A0A0K1EP60"/>
<accession>A0A0K1EP60</accession>
<dbReference type="Gene3D" id="1.10.10.10">
    <property type="entry name" value="Winged helix-like DNA-binding domain superfamily/Winged helix DNA-binding domain"/>
    <property type="match status" value="1"/>
</dbReference>
<evidence type="ECO:0000313" key="13">
    <source>
        <dbReference type="Proteomes" id="UP000067626"/>
    </source>
</evidence>
<evidence type="ECO:0000256" key="7">
    <source>
        <dbReference type="ARBA" id="ARBA00024735"/>
    </source>
</evidence>
<feature type="DNA-binding region" description="OmpR/PhoB-type" evidence="9">
    <location>
        <begin position="140"/>
        <end position="236"/>
    </location>
</feature>
<dbReference type="InterPro" id="IPR011006">
    <property type="entry name" value="CheY-like_superfamily"/>
</dbReference>
<evidence type="ECO:0000256" key="4">
    <source>
        <dbReference type="ARBA" id="ARBA00023015"/>
    </source>
</evidence>
<dbReference type="GO" id="GO:0006355">
    <property type="term" value="P:regulation of DNA-templated transcription"/>
    <property type="evidence" value="ECO:0007669"/>
    <property type="project" value="InterPro"/>
</dbReference>
<keyword evidence="6" id="KW-0804">Transcription</keyword>
<dbReference type="KEGG" id="ccro:CMC5_066390"/>
<dbReference type="SMART" id="SM00862">
    <property type="entry name" value="Trans_reg_C"/>
    <property type="match status" value="1"/>
</dbReference>
<evidence type="ECO:0000259" key="11">
    <source>
        <dbReference type="PROSITE" id="PS51755"/>
    </source>
</evidence>